<evidence type="ECO:0000313" key="2">
    <source>
        <dbReference type="EMBL" id="CAF4670542.1"/>
    </source>
</evidence>
<gene>
    <name evidence="2" type="ORF">BYL167_LOCUS42950</name>
    <name evidence="1" type="ORF">GIL414_LOCUS39846</name>
</gene>
<name>A0A8S2ZAN4_9BILA</name>
<evidence type="ECO:0000313" key="1">
    <source>
        <dbReference type="EMBL" id="CAF4622721.1"/>
    </source>
</evidence>
<dbReference type="Proteomes" id="UP000681967">
    <property type="component" value="Unassembled WGS sequence"/>
</dbReference>
<proteinExistence type="predicted"/>
<organism evidence="1 3">
    <name type="scientific">Rotaria magnacalcarata</name>
    <dbReference type="NCBI Taxonomy" id="392030"/>
    <lineage>
        <taxon>Eukaryota</taxon>
        <taxon>Metazoa</taxon>
        <taxon>Spiralia</taxon>
        <taxon>Gnathifera</taxon>
        <taxon>Rotifera</taxon>
        <taxon>Eurotatoria</taxon>
        <taxon>Bdelloidea</taxon>
        <taxon>Philodinida</taxon>
        <taxon>Philodinidae</taxon>
        <taxon>Rotaria</taxon>
    </lineage>
</organism>
<protein>
    <submittedName>
        <fullName evidence="1">Uncharacterized protein</fullName>
    </submittedName>
</protein>
<feature type="non-terminal residue" evidence="1">
    <location>
        <position position="80"/>
    </location>
</feature>
<evidence type="ECO:0000313" key="3">
    <source>
        <dbReference type="Proteomes" id="UP000681720"/>
    </source>
</evidence>
<dbReference type="EMBL" id="CAJOBH010112876">
    <property type="protein sequence ID" value="CAF4670542.1"/>
    <property type="molecule type" value="Genomic_DNA"/>
</dbReference>
<feature type="non-terminal residue" evidence="1">
    <location>
        <position position="1"/>
    </location>
</feature>
<sequence length="80" mass="8865">MPNPSTMHSHDTSVSTQLPYDFEFKHVYDGPKMHALLGAHTGNISLSNQYQTTRSTKNAQLPADLSFLTAEIPSDDDNDD</sequence>
<dbReference type="AlphaFoldDB" id="A0A8S2ZAN4"/>
<dbReference type="Proteomes" id="UP000681720">
    <property type="component" value="Unassembled WGS sequence"/>
</dbReference>
<dbReference type="EMBL" id="CAJOBJ010109087">
    <property type="protein sequence ID" value="CAF4622721.1"/>
    <property type="molecule type" value="Genomic_DNA"/>
</dbReference>
<reference evidence="1" key="1">
    <citation type="submission" date="2021-02" db="EMBL/GenBank/DDBJ databases">
        <authorList>
            <person name="Nowell W R."/>
        </authorList>
    </citation>
    <scope>NUCLEOTIDE SEQUENCE</scope>
</reference>
<accession>A0A8S2ZAN4</accession>
<comment type="caution">
    <text evidence="1">The sequence shown here is derived from an EMBL/GenBank/DDBJ whole genome shotgun (WGS) entry which is preliminary data.</text>
</comment>